<dbReference type="PANTHER" id="PTHR11575">
    <property type="entry name" value="5'-NUCLEOTIDASE-RELATED"/>
    <property type="match status" value="1"/>
</dbReference>
<dbReference type="Pfam" id="PF02872">
    <property type="entry name" value="5_nucleotid_C"/>
    <property type="match status" value="1"/>
</dbReference>
<keyword evidence="1" id="KW-0732">Signal</keyword>
<evidence type="ECO:0000313" key="4">
    <source>
        <dbReference type="Proteomes" id="UP000823604"/>
    </source>
</evidence>
<dbReference type="Gene3D" id="3.90.780.10">
    <property type="entry name" value="5'-Nucleotidase, C-terminal domain"/>
    <property type="match status" value="1"/>
</dbReference>
<dbReference type="Proteomes" id="UP000823604">
    <property type="component" value="Unassembled WGS sequence"/>
</dbReference>
<dbReference type="InterPro" id="IPR008334">
    <property type="entry name" value="5'-Nucleotdase_C"/>
</dbReference>
<feature type="domain" description="5'-Nucleotidase C-terminal" evidence="2">
    <location>
        <begin position="71"/>
        <end position="204"/>
    </location>
</feature>
<dbReference type="InterPro" id="IPR006179">
    <property type="entry name" value="5_nucleotidase/apyrase"/>
</dbReference>
<dbReference type="PRINTS" id="PR01607">
    <property type="entry name" value="APYRASEFAMLY"/>
</dbReference>
<gene>
    <name evidence="3" type="ORF">IAB81_02255</name>
</gene>
<name>A0A9D9IGP9_9BACT</name>
<dbReference type="InterPro" id="IPR036907">
    <property type="entry name" value="5'-Nucleotdase_C_sf"/>
</dbReference>
<feature type="signal peptide" evidence="1">
    <location>
        <begin position="1"/>
        <end position="22"/>
    </location>
</feature>
<dbReference type="GO" id="GO:0016787">
    <property type="term" value="F:hydrolase activity"/>
    <property type="evidence" value="ECO:0007669"/>
    <property type="project" value="InterPro"/>
</dbReference>
<dbReference type="PANTHER" id="PTHR11575:SF24">
    <property type="entry name" value="5'-NUCLEOTIDASE"/>
    <property type="match status" value="1"/>
</dbReference>
<reference evidence="3" key="1">
    <citation type="submission" date="2020-10" db="EMBL/GenBank/DDBJ databases">
        <authorList>
            <person name="Gilroy R."/>
        </authorList>
    </citation>
    <scope>NUCLEOTIDE SEQUENCE</scope>
    <source>
        <strain evidence="3">B1-8020</strain>
    </source>
</reference>
<sequence length="250" mass="27440">MKRFAIYFVLVAACMLPSVASAQDFEYTWTVIPVTAEYDEPEDTPVSRIVDNARKGLEYLNEVLAVSAKEMAVSKPESPLSNLTADIILDRAEMLTGLDIDCSLYNMGGIRITIPEGNVTMGDIISCYPFRNTLVVAEMTGNRLLDFFTDFAAMKQPEAISGVTMEVSSDGTLLSVLVGGEEIDPVRTYRMASISFLVSGGDGFFLEKYADNVIDSGVQVKDAVVSYCKDMTKEGRKLDAEVEGRYIIVE</sequence>
<organism evidence="3 4">
    <name type="scientific">Candidatus Merdivivens pullicola</name>
    <dbReference type="NCBI Taxonomy" id="2840872"/>
    <lineage>
        <taxon>Bacteria</taxon>
        <taxon>Pseudomonadati</taxon>
        <taxon>Bacteroidota</taxon>
        <taxon>Bacteroidia</taxon>
        <taxon>Bacteroidales</taxon>
        <taxon>Muribaculaceae</taxon>
        <taxon>Muribaculaceae incertae sedis</taxon>
        <taxon>Candidatus Merdivivens</taxon>
    </lineage>
</organism>
<comment type="caution">
    <text evidence="3">The sequence shown here is derived from an EMBL/GenBank/DDBJ whole genome shotgun (WGS) entry which is preliminary data.</text>
</comment>
<proteinExistence type="predicted"/>
<dbReference type="GO" id="GO:0009166">
    <property type="term" value="P:nucleotide catabolic process"/>
    <property type="evidence" value="ECO:0007669"/>
    <property type="project" value="InterPro"/>
</dbReference>
<protein>
    <submittedName>
        <fullName evidence="3">5'-nucleotidase C-terminal domain-containing protein</fullName>
    </submittedName>
</protein>
<feature type="chain" id="PRO_5038518086" evidence="1">
    <location>
        <begin position="23"/>
        <end position="250"/>
    </location>
</feature>
<evidence type="ECO:0000313" key="3">
    <source>
        <dbReference type="EMBL" id="MBO8472439.1"/>
    </source>
</evidence>
<dbReference type="EMBL" id="JADIMA010000023">
    <property type="protein sequence ID" value="MBO8472439.1"/>
    <property type="molecule type" value="Genomic_DNA"/>
</dbReference>
<evidence type="ECO:0000259" key="2">
    <source>
        <dbReference type="Pfam" id="PF02872"/>
    </source>
</evidence>
<accession>A0A9D9IGP9</accession>
<evidence type="ECO:0000256" key="1">
    <source>
        <dbReference type="SAM" id="SignalP"/>
    </source>
</evidence>
<dbReference type="SUPFAM" id="SSF55816">
    <property type="entry name" value="5'-nucleotidase (syn. UDP-sugar hydrolase), C-terminal domain"/>
    <property type="match status" value="1"/>
</dbReference>
<reference evidence="3" key="2">
    <citation type="journal article" date="2021" name="PeerJ">
        <title>Extensive microbial diversity within the chicken gut microbiome revealed by metagenomics and culture.</title>
        <authorList>
            <person name="Gilroy R."/>
            <person name="Ravi A."/>
            <person name="Getino M."/>
            <person name="Pursley I."/>
            <person name="Horton D.L."/>
            <person name="Alikhan N.F."/>
            <person name="Baker D."/>
            <person name="Gharbi K."/>
            <person name="Hall N."/>
            <person name="Watson M."/>
            <person name="Adriaenssens E.M."/>
            <person name="Foster-Nyarko E."/>
            <person name="Jarju S."/>
            <person name="Secka A."/>
            <person name="Antonio M."/>
            <person name="Oren A."/>
            <person name="Chaudhuri R.R."/>
            <person name="La Ragione R."/>
            <person name="Hildebrand F."/>
            <person name="Pallen M.J."/>
        </authorList>
    </citation>
    <scope>NUCLEOTIDE SEQUENCE</scope>
    <source>
        <strain evidence="3">B1-8020</strain>
    </source>
</reference>
<dbReference type="AlphaFoldDB" id="A0A9D9IGP9"/>